<dbReference type="AlphaFoldDB" id="A0A645C7R7"/>
<sequence length="170" mass="18798">MDDILCPFPLANHKIFFIGCRAHAGKIGDRVADVQRGIRLSLRIKHKSNILRCCRKILFLIGFNRIGPNQRIVVDGFDQSAAFRVALFGGRSAKGGNDGMHAFGCLVVENRICALSGVNGEEAVLRHFCNVFRENTRCVDYDLGIDRPAVGTNGRDCSIHNRHIQHGGVQ</sequence>
<protein>
    <submittedName>
        <fullName evidence="1">Uncharacterized protein</fullName>
    </submittedName>
</protein>
<reference evidence="1" key="1">
    <citation type="submission" date="2019-08" db="EMBL/GenBank/DDBJ databases">
        <authorList>
            <person name="Kucharzyk K."/>
            <person name="Murdoch R.W."/>
            <person name="Higgins S."/>
            <person name="Loffler F."/>
        </authorList>
    </citation>
    <scope>NUCLEOTIDE SEQUENCE</scope>
</reference>
<accession>A0A645C7R7</accession>
<comment type="caution">
    <text evidence="1">The sequence shown here is derived from an EMBL/GenBank/DDBJ whole genome shotgun (WGS) entry which is preliminary data.</text>
</comment>
<proteinExistence type="predicted"/>
<gene>
    <name evidence="1" type="ORF">SDC9_120233</name>
</gene>
<organism evidence="1">
    <name type="scientific">bioreactor metagenome</name>
    <dbReference type="NCBI Taxonomy" id="1076179"/>
    <lineage>
        <taxon>unclassified sequences</taxon>
        <taxon>metagenomes</taxon>
        <taxon>ecological metagenomes</taxon>
    </lineage>
</organism>
<dbReference type="EMBL" id="VSSQ01025242">
    <property type="protein sequence ID" value="MPM73257.1"/>
    <property type="molecule type" value="Genomic_DNA"/>
</dbReference>
<evidence type="ECO:0000313" key="1">
    <source>
        <dbReference type="EMBL" id="MPM73257.1"/>
    </source>
</evidence>
<name>A0A645C7R7_9ZZZZ</name>